<evidence type="ECO:0000256" key="1">
    <source>
        <dbReference type="ARBA" id="ARBA00022801"/>
    </source>
</evidence>
<keyword evidence="4" id="KW-1185">Reference proteome</keyword>
<dbReference type="GO" id="GO:0016787">
    <property type="term" value="F:hydrolase activity"/>
    <property type="evidence" value="ECO:0007669"/>
    <property type="project" value="UniProtKB-KW"/>
</dbReference>
<gene>
    <name evidence="3" type="ORF">BDZ31_000671</name>
</gene>
<feature type="active site" description="Acyl-thioester intermediate" evidence="2">
    <location>
        <position position="199"/>
    </location>
</feature>
<dbReference type="InterPro" id="IPR023365">
    <property type="entry name" value="Sortase_dom-sf"/>
</dbReference>
<dbReference type="InterPro" id="IPR042003">
    <property type="entry name" value="Sortase_E"/>
</dbReference>
<keyword evidence="1 3" id="KW-0378">Hydrolase</keyword>
<protein>
    <submittedName>
        <fullName evidence="3">Sortase A</fullName>
        <ecNumber evidence="3">3.4.22.70</ecNumber>
    </submittedName>
</protein>
<comment type="caution">
    <text evidence="3">The sequence shown here is derived from an EMBL/GenBank/DDBJ whole genome shotgun (WGS) entry which is preliminary data.</text>
</comment>
<organism evidence="3 4">
    <name type="scientific">Conexibacter arvalis</name>
    <dbReference type="NCBI Taxonomy" id="912552"/>
    <lineage>
        <taxon>Bacteria</taxon>
        <taxon>Bacillati</taxon>
        <taxon>Actinomycetota</taxon>
        <taxon>Thermoleophilia</taxon>
        <taxon>Solirubrobacterales</taxon>
        <taxon>Conexibacteraceae</taxon>
        <taxon>Conexibacter</taxon>
    </lineage>
</organism>
<dbReference type="SUPFAM" id="SSF63817">
    <property type="entry name" value="Sortase"/>
    <property type="match status" value="1"/>
</dbReference>
<reference evidence="3 4" key="1">
    <citation type="submission" date="2020-08" db="EMBL/GenBank/DDBJ databases">
        <title>Genomic Encyclopedia of Archaeal and Bacterial Type Strains, Phase II (KMG-II): from individual species to whole genera.</title>
        <authorList>
            <person name="Goeker M."/>
        </authorList>
    </citation>
    <scope>NUCLEOTIDE SEQUENCE [LARGE SCALE GENOMIC DNA]</scope>
    <source>
        <strain evidence="3 4">DSM 23288</strain>
    </source>
</reference>
<evidence type="ECO:0000313" key="3">
    <source>
        <dbReference type="EMBL" id="MBB4661098.1"/>
    </source>
</evidence>
<feature type="active site" description="Proton donor/acceptor" evidence="2">
    <location>
        <position position="139"/>
    </location>
</feature>
<name>A0A840IAJ2_9ACTN</name>
<accession>A0A840IAJ2</accession>
<dbReference type="EC" id="3.4.22.70" evidence="3"/>
<dbReference type="Gene3D" id="2.40.260.10">
    <property type="entry name" value="Sortase"/>
    <property type="match status" value="1"/>
</dbReference>
<evidence type="ECO:0000256" key="2">
    <source>
        <dbReference type="PIRSR" id="PIRSR605754-1"/>
    </source>
</evidence>
<evidence type="ECO:0000313" key="4">
    <source>
        <dbReference type="Proteomes" id="UP000585272"/>
    </source>
</evidence>
<dbReference type="RefSeq" id="WP_183338970.1">
    <property type="nucleotide sequence ID" value="NZ_JACHNU010000001.1"/>
</dbReference>
<dbReference type="EMBL" id="JACHNU010000001">
    <property type="protein sequence ID" value="MBB4661098.1"/>
    <property type="molecule type" value="Genomic_DNA"/>
</dbReference>
<dbReference type="CDD" id="cd05830">
    <property type="entry name" value="Sortase_E"/>
    <property type="match status" value="1"/>
</dbReference>
<sequence>MRRALRAFSTVLIVAGVLLIADAGVTLVWQEPVSALMASMQQSRLSDELERIEERAPTPVQRRVLAKLDSDRRRVAFLARLARRDARDGEPFGRIEIPEIGVDAVVVQGTNADDLRKGPGHYPETTFPGLRGTVAIAGHRTTYGAPFRDVDQLTGGEEIVVEMPYARFVYRVEKQQIVTPDAIWVTRDVGYERLVLSACHPKYSAAERIIVFARLDSVQERGAAVQGAARD</sequence>
<dbReference type="Pfam" id="PF04203">
    <property type="entry name" value="Sortase"/>
    <property type="match status" value="1"/>
</dbReference>
<dbReference type="InterPro" id="IPR005754">
    <property type="entry name" value="Sortase"/>
</dbReference>
<dbReference type="AlphaFoldDB" id="A0A840IAJ2"/>
<proteinExistence type="predicted"/>
<dbReference type="NCBIfam" id="TIGR01076">
    <property type="entry name" value="sortase_fam"/>
    <property type="match status" value="1"/>
</dbReference>
<dbReference type="Proteomes" id="UP000585272">
    <property type="component" value="Unassembled WGS sequence"/>
</dbReference>